<keyword evidence="3 8" id="KW-0732">Signal</keyword>
<evidence type="ECO:0000256" key="5">
    <source>
        <dbReference type="ARBA" id="ARBA00022837"/>
    </source>
</evidence>
<name>A0A934R4W8_9BACT</name>
<comment type="subcellular location">
    <subcellularLocation>
        <location evidence="1">Cell membrane</location>
    </subcellularLocation>
</comment>
<dbReference type="SUPFAM" id="SSF141072">
    <property type="entry name" value="CalX-like"/>
    <property type="match status" value="2"/>
</dbReference>
<dbReference type="SUPFAM" id="SSF74853">
    <property type="entry name" value="Lamin A/C globular tail domain"/>
    <property type="match status" value="2"/>
</dbReference>
<gene>
    <name evidence="11" type="ORF">JIN84_06830</name>
</gene>
<dbReference type="Pfam" id="PF03160">
    <property type="entry name" value="Calx-beta"/>
    <property type="match status" value="1"/>
</dbReference>
<dbReference type="InterPro" id="IPR002126">
    <property type="entry name" value="Cadherin-like_dom"/>
</dbReference>
<feature type="domain" description="LTD" evidence="10">
    <location>
        <begin position="1205"/>
        <end position="1348"/>
    </location>
</feature>
<dbReference type="GO" id="GO:0007154">
    <property type="term" value="P:cell communication"/>
    <property type="evidence" value="ECO:0007669"/>
    <property type="project" value="InterPro"/>
</dbReference>
<dbReference type="CDD" id="cd09971">
    <property type="entry name" value="SdiA-regulated"/>
    <property type="match status" value="1"/>
</dbReference>
<evidence type="ECO:0000313" key="11">
    <source>
        <dbReference type="EMBL" id="MBK1815320.1"/>
    </source>
</evidence>
<dbReference type="GO" id="GO:0007156">
    <property type="term" value="P:homophilic cell adhesion via plasma membrane adhesion molecules"/>
    <property type="evidence" value="ECO:0007669"/>
    <property type="project" value="InterPro"/>
</dbReference>
<evidence type="ECO:0000259" key="9">
    <source>
        <dbReference type="PROSITE" id="PS50268"/>
    </source>
</evidence>
<dbReference type="SUPFAM" id="SSF50956">
    <property type="entry name" value="Thermostable phytase (3-phytase)"/>
    <property type="match status" value="1"/>
</dbReference>
<dbReference type="Gene3D" id="2.60.40.60">
    <property type="entry name" value="Cadherins"/>
    <property type="match status" value="1"/>
</dbReference>
<keyword evidence="6" id="KW-0472">Membrane</keyword>
<dbReference type="GO" id="GO:0005509">
    <property type="term" value="F:calcium ion binding"/>
    <property type="evidence" value="ECO:0007669"/>
    <property type="project" value="InterPro"/>
</dbReference>
<feature type="domain" description="Cadherin" evidence="9">
    <location>
        <begin position="942"/>
        <end position="1038"/>
    </location>
</feature>
<dbReference type="InterPro" id="IPR003644">
    <property type="entry name" value="Calx_beta"/>
</dbReference>
<dbReference type="GO" id="GO:0005886">
    <property type="term" value="C:plasma membrane"/>
    <property type="evidence" value="ECO:0007669"/>
    <property type="project" value="UniProtKB-SubCell"/>
</dbReference>
<dbReference type="Pfam" id="PF13449">
    <property type="entry name" value="Phytase-like"/>
    <property type="match status" value="1"/>
</dbReference>
<dbReference type="Gene3D" id="2.60.40.2030">
    <property type="match status" value="1"/>
</dbReference>
<feature type="domain" description="LTD" evidence="10">
    <location>
        <begin position="11"/>
        <end position="154"/>
    </location>
</feature>
<dbReference type="PANTHER" id="PTHR37957:SF1">
    <property type="entry name" value="PHYTASE-LIKE DOMAIN-CONTAINING PROTEIN"/>
    <property type="match status" value="1"/>
</dbReference>
<feature type="signal peptide" evidence="8">
    <location>
        <begin position="1"/>
        <end position="24"/>
    </location>
</feature>
<dbReference type="EMBL" id="JAENIK010000008">
    <property type="protein sequence ID" value="MBK1815320.1"/>
    <property type="molecule type" value="Genomic_DNA"/>
</dbReference>
<dbReference type="RefSeq" id="WP_200350284.1">
    <property type="nucleotide sequence ID" value="NZ_BAABHZ010000012.1"/>
</dbReference>
<dbReference type="InterPro" id="IPR001322">
    <property type="entry name" value="Lamin_tail_dom"/>
</dbReference>
<feature type="domain" description="LTD" evidence="10">
    <location>
        <begin position="304"/>
        <end position="475"/>
    </location>
</feature>
<dbReference type="InterPro" id="IPR009722">
    <property type="entry name" value="YjiK/CarP"/>
</dbReference>
<evidence type="ECO:0000256" key="2">
    <source>
        <dbReference type="ARBA" id="ARBA00022475"/>
    </source>
</evidence>
<comment type="caution">
    <text evidence="11">The sequence shown here is derived from an EMBL/GenBank/DDBJ whole genome shotgun (WGS) entry which is preliminary data.</text>
</comment>
<feature type="domain" description="LTD" evidence="10">
    <location>
        <begin position="1033"/>
        <end position="1170"/>
    </location>
</feature>
<dbReference type="Gene3D" id="2.60.40.1260">
    <property type="entry name" value="Lamin Tail domain"/>
    <property type="match status" value="1"/>
</dbReference>
<dbReference type="PANTHER" id="PTHR37957">
    <property type="entry name" value="BLR7070 PROTEIN"/>
    <property type="match status" value="1"/>
</dbReference>
<feature type="region of interest" description="Disordered" evidence="7">
    <location>
        <begin position="1733"/>
        <end position="1756"/>
    </location>
</feature>
<evidence type="ECO:0000256" key="6">
    <source>
        <dbReference type="ARBA" id="ARBA00023136"/>
    </source>
</evidence>
<keyword evidence="12" id="KW-1185">Reference proteome</keyword>
<keyword evidence="2" id="KW-1003">Cell membrane</keyword>
<evidence type="ECO:0000256" key="4">
    <source>
        <dbReference type="ARBA" id="ARBA00022737"/>
    </source>
</evidence>
<dbReference type="PROSITE" id="PS50268">
    <property type="entry name" value="CADHERIN_2"/>
    <property type="match status" value="1"/>
</dbReference>
<keyword evidence="5" id="KW-0106">Calcium</keyword>
<sequence length="2027" mass="208398">MKPRKNLFLPSLITLGALSLPLQAQLLVTEIQSDGLWDFWELTNTGTEAVDLGGYKWDDDSKNPADKDAVTIPSGTTIAAGESIVFAGAGVGTAETFRNQWGISTNVQVIVGGPNFGGGDGVAFFSPSNTELFFFSYAAGGFTRIDGSPSSGGHAGLSAGGLATQAMVWDSTSGTASPRYTFATGSNFGTFAAQSNAAVKGSPGYSGFGATAPSVTLSLNATLSTFPENAANPASVGTVTRTGDTTNALVVNLTSRDTTEATVPASVTIPAGSSSVNFDITAVNDTFPDGTKTATITAAAVEATSGTIALTVTDDGDVADTDFLLTELQSNQSTGSPANSNDYWELTNTGSATRDISGYSWHDSGRSGASAAVYKLPSGTTIAPGESVIFTTMPAADFRTWWNIPNTVQVFQSTGAPGLGKGDGISFFDAQQNELFFFSYAAGGFTREDGNPSINDHAGIAAGGTDASQALVWVPGSGKAAPRYAAATGSNHGTFKAAVGTDSGSPGNTLPGAPTVSIASSSAAEGNTGDSNLVLNVTRTDISTAFTVNYAVTGGTAESGTDYTLVSGTLTFAANGPATLPINILVHGDTTMEENETVVVTLSGVVNTTGATVLGTAEGTGTIMNDETAAGTLNLANYVRTGRYNLPEPTRTALPPGTATHNLLCQEASGVTYNWDTDTLFITGDGGRSVTQVSKTGTLINTMSLDLKSGAPQGTEFYDPEGITYIGNGEFVLSEERDRQLVKFTYAAGTTLTRANAKTVDLGTFDDNTGTEGLSWDPLTGGFIVLKEKSPIGVFQTTIDFNAGTASNGSPTTTNSTNLFDTTLLGMSDVADVFTFSNLPEMAGTPQEANMLILGQENARILNVSRSGVVSSSLNITADPGDIASSPNMQHEGITMDRAGNIYIVNENGGGDINFPQLWVYSPTNAQNTAPTAVAVNNAVTTIQENSSTASPVKLGDIGVSDDGLGANVLSLAGADAAAFEISGNALYLKAGVTLDFETKASYSITINVDDTSVGSTPDASVNFTLTVTDQVTETPVTAALAITEVSAWASGNSPVGSDWFELTNISGNTVDITGWKVDDSSNSAGSGGVLSGVTTIAPNESVIFLLEVGAGEFAAKSESFIETWFDGTAPAGFKIGYANASGLGLSTGGDAVNVFNASGVRQAGVTFGASDSTSPYQSFDNTVAINNGAISLLNQVGVHGAVLAPNSAEIGSPGYSAPGVLRITEVAPWSSGNSPIRADWFEVTNVGARAVNMTGWKVDDVSESIAGAAPLVGVPSIAPGESAIYIETANLETARTAFLSNWFGANPPAGLQVGNYSGDGLGLGTGGDAVNLFDSNGTRRAKVTFGIAPSAAPFGTFDNTAAADAGAVAHRSVPGINGAFIAASSAAEVGSPGSAAAGGNQGFSSWLAAKGLSSFGFGADTDGDGVSDGAEFFFNENPNSGTPSGNLPSLVSSNGALQLDFTHLTNTGAVNGELMVSGDLKTWTPALTGLDYTVASSIATGDETAVTYALPGTGPSAPGTAGVHLSPNTSDPVGASLGGVRIVNEGLVGVGRLTGNSEDKFGETQGASSGVVISDWAWNGSQFSGKLNVLPDRGYGDGISNYAARLHEVGFTFTPYYGAGPVSQNQVSMTYLDSTRFTYLDGGVEKFTSGLNPTGNSTLFGGQTVGTVTAANGEGGPLLNLLSFDAEAIYLFGDGSGFVSDEYGTYIARFNAAKQIVGITQLPEAARPYRPANTPNFDSVNPPTTGRRNNQGLEGMSVTPDGTRLFALLQSATVQDTDGTKQQTRNNARLFVYDIAGEKREAPVLIGEYVVKLPQIDLDPNAAPSALNGTAAQSEIVALGNSSFLMLPRDGNGLGKLNSTAITFKSVQLVDFASASNILGQYDGPTDQITITPGVLRPEIKAAATAEVINMLQQDDLGKFGLNTTIPANANTLNEKIEGMALVPDLSTEQQNDFFLFVGNDNDFQSPNVRMLDASGKFMTGPNNTPIDGRASKDINNVGITNDAMFYVWRLTIDAGGSKFFRFEVK</sequence>
<protein>
    <submittedName>
        <fullName evidence="11">Lamin tail domain-containing protein</fullName>
    </submittedName>
</protein>
<evidence type="ECO:0000313" key="12">
    <source>
        <dbReference type="Proteomes" id="UP000600139"/>
    </source>
</evidence>
<evidence type="ECO:0000256" key="1">
    <source>
        <dbReference type="ARBA" id="ARBA00004236"/>
    </source>
</evidence>
<organism evidence="11 12">
    <name type="scientific">Luteolibacter yonseiensis</name>
    <dbReference type="NCBI Taxonomy" id="1144680"/>
    <lineage>
        <taxon>Bacteria</taxon>
        <taxon>Pseudomonadati</taxon>
        <taxon>Verrucomicrobiota</taxon>
        <taxon>Verrucomicrobiia</taxon>
        <taxon>Verrucomicrobiales</taxon>
        <taxon>Verrucomicrobiaceae</taxon>
        <taxon>Luteolibacter</taxon>
    </lineage>
</organism>
<evidence type="ECO:0000259" key="10">
    <source>
        <dbReference type="PROSITE" id="PS51841"/>
    </source>
</evidence>
<evidence type="ECO:0000256" key="3">
    <source>
        <dbReference type="ARBA" id="ARBA00022729"/>
    </source>
</evidence>
<accession>A0A934R4W8</accession>
<evidence type="ECO:0000256" key="8">
    <source>
        <dbReference type="SAM" id="SignalP"/>
    </source>
</evidence>
<dbReference type="InterPro" id="IPR036415">
    <property type="entry name" value="Lamin_tail_dom_sf"/>
</dbReference>
<keyword evidence="4" id="KW-0677">Repeat</keyword>
<dbReference type="PROSITE" id="PS51841">
    <property type="entry name" value="LTD"/>
    <property type="match status" value="4"/>
</dbReference>
<dbReference type="InterPro" id="IPR038081">
    <property type="entry name" value="CalX-like_sf"/>
</dbReference>
<dbReference type="CDD" id="cd11304">
    <property type="entry name" value="Cadherin_repeat"/>
    <property type="match status" value="1"/>
</dbReference>
<feature type="compositionally biased region" description="Polar residues" evidence="7">
    <location>
        <begin position="1734"/>
        <end position="1753"/>
    </location>
</feature>
<dbReference type="Pfam" id="PF06977">
    <property type="entry name" value="SdiA-regulated"/>
    <property type="match status" value="1"/>
</dbReference>
<reference evidence="11" key="1">
    <citation type="submission" date="2021-01" db="EMBL/GenBank/DDBJ databases">
        <title>Modified the classification status of verrucomicrobia.</title>
        <authorList>
            <person name="Feng X."/>
        </authorList>
    </citation>
    <scope>NUCLEOTIDE SEQUENCE</scope>
    <source>
        <strain evidence="11">JCM 18052</strain>
    </source>
</reference>
<proteinExistence type="predicted"/>
<evidence type="ECO:0000256" key="7">
    <source>
        <dbReference type="SAM" id="MobiDB-lite"/>
    </source>
</evidence>
<dbReference type="Pfam" id="PF00932">
    <property type="entry name" value="LTD"/>
    <property type="match status" value="4"/>
</dbReference>
<dbReference type="Proteomes" id="UP000600139">
    <property type="component" value="Unassembled WGS sequence"/>
</dbReference>
<dbReference type="InterPro" id="IPR027372">
    <property type="entry name" value="Phytase-like_dom"/>
</dbReference>
<feature type="chain" id="PRO_5037573678" evidence="8">
    <location>
        <begin position="25"/>
        <end position="2027"/>
    </location>
</feature>